<feature type="region of interest" description="Disordered" evidence="2">
    <location>
        <begin position="50"/>
        <end position="79"/>
    </location>
</feature>
<feature type="region of interest" description="Disordered" evidence="2">
    <location>
        <begin position="452"/>
        <end position="474"/>
    </location>
</feature>
<evidence type="ECO:0000313" key="3">
    <source>
        <dbReference type="EMBL" id="KAJ3431063.1"/>
    </source>
</evidence>
<evidence type="ECO:0000313" key="4">
    <source>
        <dbReference type="Proteomes" id="UP001146793"/>
    </source>
</evidence>
<proteinExistence type="predicted"/>
<protein>
    <submittedName>
        <fullName evidence="3">Ensconsin isoform f</fullName>
    </submittedName>
</protein>
<feature type="coiled-coil region" evidence="1">
    <location>
        <begin position="484"/>
        <end position="512"/>
    </location>
</feature>
<feature type="compositionally biased region" description="Acidic residues" evidence="2">
    <location>
        <begin position="276"/>
        <end position="294"/>
    </location>
</feature>
<dbReference type="EMBL" id="JANTQA010000048">
    <property type="protein sequence ID" value="KAJ3431063.1"/>
    <property type="molecule type" value="Genomic_DNA"/>
</dbReference>
<name>A0AAV7YMQ7_9EUKA</name>
<evidence type="ECO:0000256" key="2">
    <source>
        <dbReference type="SAM" id="MobiDB-lite"/>
    </source>
</evidence>
<feature type="compositionally biased region" description="Basic and acidic residues" evidence="2">
    <location>
        <begin position="201"/>
        <end position="216"/>
    </location>
</feature>
<feature type="compositionally biased region" description="Low complexity" evidence="2">
    <location>
        <begin position="50"/>
        <end position="70"/>
    </location>
</feature>
<accession>A0AAV7YMQ7</accession>
<feature type="compositionally biased region" description="Low complexity" evidence="2">
    <location>
        <begin position="261"/>
        <end position="275"/>
    </location>
</feature>
<feature type="compositionally biased region" description="Basic residues" evidence="2">
    <location>
        <begin position="145"/>
        <end position="173"/>
    </location>
</feature>
<feature type="compositionally biased region" description="Acidic residues" evidence="2">
    <location>
        <begin position="250"/>
        <end position="260"/>
    </location>
</feature>
<sequence>MNGQNLQPQTNNQNTILYSQQTLQNNTSLHNFQKESQENRVISRQLLRSQPQQLQIQPKTQTNQPKTQNKSSKAPLQTNQSTIFNINPNINLNPNININTNPNLYNYQLNNINNLPQKIGHLNPSQVYFNGAEIQNNLTRKQFFRKKKKTRSKTKNKQKRKKSKLKRKRRHQGGSRSNVEDRTDLYSNANTQSGLGFWENYDLKNPERSESQERQKYLRNYKPNPQQQFFSDLSSVDSDASFESTSNYDSETETETDTDTGSDSNSFFNSNSEFTSGDEDDDGNGNDDESSSDIDEYKRNKNLIIQNKNNYFNYFKNHPRMHQPFPYFLKNNNSSNNNKRKRRRIIIRKKFLKHQFRGINPQLLTTNNLYFPSDNNNNYYLNSQNINYNSYSNLISNSALIPQNLKSNNPSVVYPSDPKYPLLHSKMLQTITPVLKPLYIPSLEDNLNQKQNTENINNDNYNNNNNNNNNKINENQDSSELQYIRELQQLLLKQQQELHQQQCKRYQDLQQLLNLHYQQRVEQQKQKSRSKETFGLIEKVLEIEQNNKNEIENIQLEKREQNKDRTTQEQEQEQEHEPEKKNTNVLKKK</sequence>
<dbReference type="Proteomes" id="UP001146793">
    <property type="component" value="Unassembled WGS sequence"/>
</dbReference>
<gene>
    <name evidence="3" type="ORF">M0812_02739</name>
</gene>
<dbReference type="AlphaFoldDB" id="A0AAV7YMQ7"/>
<evidence type="ECO:0000256" key="1">
    <source>
        <dbReference type="SAM" id="Coils"/>
    </source>
</evidence>
<feature type="compositionally biased region" description="Basic and acidic residues" evidence="2">
    <location>
        <begin position="552"/>
        <end position="582"/>
    </location>
</feature>
<organism evidence="3 4">
    <name type="scientific">Anaeramoeba flamelloides</name>
    <dbReference type="NCBI Taxonomy" id="1746091"/>
    <lineage>
        <taxon>Eukaryota</taxon>
        <taxon>Metamonada</taxon>
        <taxon>Anaeramoebidae</taxon>
        <taxon>Anaeramoeba</taxon>
    </lineage>
</organism>
<keyword evidence="1" id="KW-0175">Coiled coil</keyword>
<comment type="caution">
    <text evidence="3">The sequence shown here is derived from an EMBL/GenBank/DDBJ whole genome shotgun (WGS) entry which is preliminary data.</text>
</comment>
<feature type="region of interest" description="Disordered" evidence="2">
    <location>
        <begin position="145"/>
        <end position="299"/>
    </location>
</feature>
<feature type="region of interest" description="Disordered" evidence="2">
    <location>
        <begin position="552"/>
        <end position="589"/>
    </location>
</feature>
<feature type="compositionally biased region" description="Polar residues" evidence="2">
    <location>
        <begin position="185"/>
        <end position="194"/>
    </location>
</feature>
<reference evidence="3" key="1">
    <citation type="submission" date="2022-08" db="EMBL/GenBank/DDBJ databases">
        <title>Novel sulphate-reducing endosymbionts in the free-living metamonad Anaeramoeba.</title>
        <authorList>
            <person name="Jerlstrom-Hultqvist J."/>
            <person name="Cepicka I."/>
            <person name="Gallot-Lavallee L."/>
            <person name="Salas-Leiva D."/>
            <person name="Curtis B.A."/>
            <person name="Zahonova K."/>
            <person name="Pipaliya S."/>
            <person name="Dacks J."/>
            <person name="Roger A.J."/>
        </authorList>
    </citation>
    <scope>NUCLEOTIDE SEQUENCE</scope>
    <source>
        <strain evidence="3">Busselton2</strain>
    </source>
</reference>
<feature type="compositionally biased region" description="Polar residues" evidence="2">
    <location>
        <begin position="223"/>
        <end position="242"/>
    </location>
</feature>